<dbReference type="InterPro" id="IPR020846">
    <property type="entry name" value="MFS_dom"/>
</dbReference>
<proteinExistence type="predicted"/>
<feature type="transmembrane region" description="Helical" evidence="7">
    <location>
        <begin position="302"/>
        <end position="319"/>
    </location>
</feature>
<dbReference type="EMBL" id="AM114193">
    <property type="protein sequence ID" value="CAJ38122.1"/>
    <property type="molecule type" value="Genomic_DNA"/>
</dbReference>
<feature type="transmembrane region" description="Helical" evidence="7">
    <location>
        <begin position="253"/>
        <end position="273"/>
    </location>
</feature>
<dbReference type="Gene3D" id="1.20.1250.20">
    <property type="entry name" value="MFS general substrate transporter like domains"/>
    <property type="match status" value="2"/>
</dbReference>
<dbReference type="InterPro" id="IPR001958">
    <property type="entry name" value="Tet-R_TetA/multi-R_MdtG-like"/>
</dbReference>
<reference evidence="9 10" key="1">
    <citation type="journal article" date="2006" name="Science">
        <title>Genome of rice cluster I archaea -- the key methane producers in the rice rhizosphere.</title>
        <authorList>
            <person name="Erkel C."/>
            <person name="Kube M."/>
            <person name="Reinhardt R."/>
            <person name="Liesack W."/>
        </authorList>
    </citation>
    <scope>NUCLEOTIDE SEQUENCE [LARGE SCALE GENOMIC DNA]</scope>
    <source>
        <strain evidence="10">DSM 22066 / NBRC 105507 / MRE50</strain>
    </source>
</reference>
<feature type="transmembrane region" description="Helical" evidence="7">
    <location>
        <begin position="12"/>
        <end position="34"/>
    </location>
</feature>
<dbReference type="eggNOG" id="arCOG00132">
    <property type="taxonomic scope" value="Archaea"/>
</dbReference>
<evidence type="ECO:0000313" key="10">
    <source>
        <dbReference type="Proteomes" id="UP000000663"/>
    </source>
</evidence>
<evidence type="ECO:0000259" key="8">
    <source>
        <dbReference type="PROSITE" id="PS50850"/>
    </source>
</evidence>
<dbReference type="InterPro" id="IPR011701">
    <property type="entry name" value="MFS"/>
</dbReference>
<keyword evidence="5 7" id="KW-1133">Transmembrane helix</keyword>
<dbReference type="Proteomes" id="UP000000663">
    <property type="component" value="Chromosome"/>
</dbReference>
<feature type="transmembrane region" description="Helical" evidence="7">
    <location>
        <begin position="49"/>
        <end position="67"/>
    </location>
</feature>
<feature type="transmembrane region" description="Helical" evidence="7">
    <location>
        <begin position="170"/>
        <end position="190"/>
    </location>
</feature>
<evidence type="ECO:0000256" key="3">
    <source>
        <dbReference type="ARBA" id="ARBA00022475"/>
    </source>
</evidence>
<dbReference type="GO" id="GO:0022857">
    <property type="term" value="F:transmembrane transporter activity"/>
    <property type="evidence" value="ECO:0007669"/>
    <property type="project" value="InterPro"/>
</dbReference>
<dbReference type="Pfam" id="PF07690">
    <property type="entry name" value="MFS_1"/>
    <property type="match status" value="2"/>
</dbReference>
<feature type="transmembrane region" description="Helical" evidence="7">
    <location>
        <begin position="79"/>
        <end position="100"/>
    </location>
</feature>
<dbReference type="KEGG" id="rci:RRC418"/>
<dbReference type="CDD" id="cd17329">
    <property type="entry name" value="MFS_MdtH_MDR_like"/>
    <property type="match status" value="1"/>
</dbReference>
<dbReference type="SUPFAM" id="SSF103473">
    <property type="entry name" value="MFS general substrate transporter"/>
    <property type="match status" value="1"/>
</dbReference>
<accession>Q0W0H1</accession>
<dbReference type="GO" id="GO:0005886">
    <property type="term" value="C:plasma membrane"/>
    <property type="evidence" value="ECO:0007669"/>
    <property type="project" value="UniProtKB-SubCell"/>
</dbReference>
<keyword evidence="4 7" id="KW-0812">Transmembrane</keyword>
<keyword evidence="10" id="KW-1185">Reference proteome</keyword>
<organism evidence="9 10">
    <name type="scientific">Methanocella arvoryzae (strain DSM 22066 / NBRC 105507 / MRE50)</name>
    <dbReference type="NCBI Taxonomy" id="351160"/>
    <lineage>
        <taxon>Archaea</taxon>
        <taxon>Methanobacteriati</taxon>
        <taxon>Methanobacteriota</taxon>
        <taxon>Stenosarchaea group</taxon>
        <taxon>Methanomicrobia</taxon>
        <taxon>Methanocellales</taxon>
        <taxon>Methanocellaceae</taxon>
        <taxon>Methanocella</taxon>
    </lineage>
</organism>
<feature type="transmembrane region" description="Helical" evidence="7">
    <location>
        <begin position="215"/>
        <end position="233"/>
    </location>
</feature>
<keyword evidence="6 7" id="KW-0472">Membrane</keyword>
<gene>
    <name evidence="9" type="ORF">RRC418</name>
</gene>
<dbReference type="RefSeq" id="WP_012034469.1">
    <property type="nucleotide sequence ID" value="NC_009464.1"/>
</dbReference>
<evidence type="ECO:0000256" key="4">
    <source>
        <dbReference type="ARBA" id="ARBA00022692"/>
    </source>
</evidence>
<dbReference type="OrthoDB" id="29061at2157"/>
<evidence type="ECO:0000256" key="1">
    <source>
        <dbReference type="ARBA" id="ARBA00004651"/>
    </source>
</evidence>
<feature type="transmembrane region" description="Helical" evidence="7">
    <location>
        <begin position="106"/>
        <end position="124"/>
    </location>
</feature>
<evidence type="ECO:0000313" key="9">
    <source>
        <dbReference type="EMBL" id="CAJ38122.1"/>
    </source>
</evidence>
<comment type="subcellular location">
    <subcellularLocation>
        <location evidence="1">Cell membrane</location>
        <topology evidence="1">Multi-pass membrane protein</topology>
    </subcellularLocation>
</comment>
<evidence type="ECO:0000256" key="5">
    <source>
        <dbReference type="ARBA" id="ARBA00022989"/>
    </source>
</evidence>
<keyword evidence="3" id="KW-1003">Cell membrane</keyword>
<dbReference type="GeneID" id="5143850"/>
<dbReference type="PRINTS" id="PR01035">
    <property type="entry name" value="TCRTETA"/>
</dbReference>
<feature type="transmembrane region" description="Helical" evidence="7">
    <location>
        <begin position="144"/>
        <end position="164"/>
    </location>
</feature>
<protein>
    <submittedName>
        <fullName evidence="9">Permease (Major facilitator superfamily)</fullName>
    </submittedName>
</protein>
<feature type="transmembrane region" description="Helical" evidence="7">
    <location>
        <begin position="339"/>
        <end position="362"/>
    </location>
</feature>
<dbReference type="STRING" id="351160.RRC418"/>
<keyword evidence="2" id="KW-0813">Transport</keyword>
<sequence length="412" mass="44638">MIDGIFRRYDRQIWILTGGSLINSFGFSIAYPFISLYLYMYRGIPMTDVGMALLIAAAIGLLGQVAGGELCDRIGRKAVMSFGIALNVVAFGLLTTAILFQAGYPVFVVLLCLREIAGGLYKNVPSVMVSDVVPEGDRNGAFSLLRIGGNLGFAIGPIIGGILATYSYAYMFAVTMFTSAIFLLITIFLLRDTRPDQCGANFAINGAKVWSDHPFLWFCIVSAVISVVYSQMLSTFSTYSGSYGQINESMIGLLFSLNGFMIVFLQYPIAVFLERFRLTTALIVGSLLYAAGFGMVGFCTGFWPLFLCMLIISTGELVFSPPSMNIVSRMASPENRGRYMSISGVLGSAGFAAGPFIGGFLMDQFSGTISLMWLILGLLGVVCVLGFIVLRSMVSSEIDKAEGVPEVYPIQR</sequence>
<feature type="transmembrane region" description="Helical" evidence="7">
    <location>
        <begin position="278"/>
        <end position="296"/>
    </location>
</feature>
<evidence type="ECO:0000256" key="7">
    <source>
        <dbReference type="SAM" id="Phobius"/>
    </source>
</evidence>
<evidence type="ECO:0000256" key="2">
    <source>
        <dbReference type="ARBA" id="ARBA00022448"/>
    </source>
</evidence>
<feature type="transmembrane region" description="Helical" evidence="7">
    <location>
        <begin position="368"/>
        <end position="390"/>
    </location>
</feature>
<dbReference type="PANTHER" id="PTHR23517">
    <property type="entry name" value="RESISTANCE PROTEIN MDTM, PUTATIVE-RELATED-RELATED"/>
    <property type="match status" value="1"/>
</dbReference>
<name>Q0W0H1_METAR</name>
<feature type="domain" description="Major facilitator superfamily (MFS) profile" evidence="8">
    <location>
        <begin position="1"/>
        <end position="395"/>
    </location>
</feature>
<dbReference type="AlphaFoldDB" id="Q0W0H1"/>
<dbReference type="InterPro" id="IPR036259">
    <property type="entry name" value="MFS_trans_sf"/>
</dbReference>
<dbReference type="PROSITE" id="PS50850">
    <property type="entry name" value="MFS"/>
    <property type="match status" value="1"/>
</dbReference>
<dbReference type="PANTHER" id="PTHR23517:SF2">
    <property type="entry name" value="MULTIDRUG RESISTANCE PROTEIN MDTH"/>
    <property type="match status" value="1"/>
</dbReference>
<dbReference type="InterPro" id="IPR050171">
    <property type="entry name" value="MFS_Transporters"/>
</dbReference>
<evidence type="ECO:0000256" key="6">
    <source>
        <dbReference type="ARBA" id="ARBA00023136"/>
    </source>
</evidence>